<dbReference type="Proteomes" id="UP000230605">
    <property type="component" value="Chromosome 9"/>
</dbReference>
<evidence type="ECO:0000313" key="1">
    <source>
        <dbReference type="EMBL" id="PIA91007.1"/>
    </source>
</evidence>
<dbReference type="AlphaFoldDB" id="A0A2G5HEN8"/>
<comment type="caution">
    <text evidence="1">The sequence shown here is derived from an EMBL/GenBank/DDBJ whole genome shotgun (WGS) entry which is preliminary data.</text>
</comment>
<sequence length="132" mass="14807">MHFGILSQLCYFQLQGVEVDGVCGIVDIHIETCFSQIACVFDTNDSGIDDHNKGEEKVAWRHARVPTDQILVPKRGSICRSAYDSALYDRSRKHLGSVSDYPNENAYESFATACRLPLSYSILHHRCSGLHC</sequence>
<dbReference type="EMBL" id="LKMD01000107">
    <property type="protein sequence ID" value="PIA91007.1"/>
    <property type="molecule type" value="Genomic_DNA"/>
</dbReference>
<accession>A0A2G5HEN8</accession>
<organism evidence="1 2">
    <name type="scientific">Cercospora beticola</name>
    <name type="common">Sugarbeet leaf spot fungus</name>
    <dbReference type="NCBI Taxonomy" id="122368"/>
    <lineage>
        <taxon>Eukaryota</taxon>
        <taxon>Fungi</taxon>
        <taxon>Dikarya</taxon>
        <taxon>Ascomycota</taxon>
        <taxon>Pezizomycotina</taxon>
        <taxon>Dothideomycetes</taxon>
        <taxon>Dothideomycetidae</taxon>
        <taxon>Mycosphaerellales</taxon>
        <taxon>Mycosphaerellaceae</taxon>
        <taxon>Cercospora</taxon>
    </lineage>
</organism>
<name>A0A2G5HEN8_CERBT</name>
<gene>
    <name evidence="1" type="ORF">CB0940_11459</name>
</gene>
<reference evidence="1 2" key="1">
    <citation type="submission" date="2015-10" db="EMBL/GenBank/DDBJ databases">
        <title>The cercosporin biosynthetic gene cluster was horizontally transferred to several fungal lineages and shown to be expanded in Cercospora beticola based on microsynteny with recipient genomes.</title>
        <authorList>
            <person name="De Jonge R."/>
            <person name="Ebert M.K."/>
            <person name="Suttle J.C."/>
            <person name="Jurick Ii W.M."/>
            <person name="Secor G.A."/>
            <person name="Thomma B.P."/>
            <person name="Van De Peer Y."/>
            <person name="Bolton M.D."/>
        </authorList>
    </citation>
    <scope>NUCLEOTIDE SEQUENCE [LARGE SCALE GENOMIC DNA]</scope>
    <source>
        <strain evidence="1 2">09-40</strain>
    </source>
</reference>
<proteinExistence type="predicted"/>
<protein>
    <submittedName>
        <fullName evidence="1">Uncharacterized protein</fullName>
    </submittedName>
</protein>
<evidence type="ECO:0000313" key="2">
    <source>
        <dbReference type="Proteomes" id="UP000230605"/>
    </source>
</evidence>